<accession>A0AAV4XJC4</accession>
<evidence type="ECO:0000313" key="2">
    <source>
        <dbReference type="Proteomes" id="UP001054945"/>
    </source>
</evidence>
<gene>
    <name evidence="1" type="ORF">CEXT_409861</name>
</gene>
<proteinExistence type="predicted"/>
<evidence type="ECO:0000313" key="1">
    <source>
        <dbReference type="EMBL" id="GIY95096.1"/>
    </source>
</evidence>
<reference evidence="1 2" key="1">
    <citation type="submission" date="2021-06" db="EMBL/GenBank/DDBJ databases">
        <title>Caerostris extrusa draft genome.</title>
        <authorList>
            <person name="Kono N."/>
            <person name="Arakawa K."/>
        </authorList>
    </citation>
    <scope>NUCLEOTIDE SEQUENCE [LARGE SCALE GENOMIC DNA]</scope>
</reference>
<keyword evidence="2" id="KW-1185">Reference proteome</keyword>
<dbReference type="AlphaFoldDB" id="A0AAV4XJC4"/>
<dbReference type="EMBL" id="BPLR01000483">
    <property type="protein sequence ID" value="GIY95096.1"/>
    <property type="molecule type" value="Genomic_DNA"/>
</dbReference>
<comment type="caution">
    <text evidence="1">The sequence shown here is derived from an EMBL/GenBank/DDBJ whole genome shotgun (WGS) entry which is preliminary data.</text>
</comment>
<name>A0AAV4XJC4_CAEEX</name>
<sequence length="111" mass="12576">MIVGFCGVCSSPLRTPLEELLMKCVECLGTTGGFENCFHSSISSSSLEPRHAPHPFQCPSLPPTLPPFSSRENWRRESYTHFPGIGGNLYMVDFHHPKRMRMVWRRRIVGG</sequence>
<protein>
    <submittedName>
        <fullName evidence="1">Uncharacterized protein</fullName>
    </submittedName>
</protein>
<organism evidence="1 2">
    <name type="scientific">Caerostris extrusa</name>
    <name type="common">Bark spider</name>
    <name type="synonym">Caerostris bankana</name>
    <dbReference type="NCBI Taxonomy" id="172846"/>
    <lineage>
        <taxon>Eukaryota</taxon>
        <taxon>Metazoa</taxon>
        <taxon>Ecdysozoa</taxon>
        <taxon>Arthropoda</taxon>
        <taxon>Chelicerata</taxon>
        <taxon>Arachnida</taxon>
        <taxon>Araneae</taxon>
        <taxon>Araneomorphae</taxon>
        <taxon>Entelegynae</taxon>
        <taxon>Araneoidea</taxon>
        <taxon>Araneidae</taxon>
        <taxon>Caerostris</taxon>
    </lineage>
</organism>
<dbReference type="Proteomes" id="UP001054945">
    <property type="component" value="Unassembled WGS sequence"/>
</dbReference>